<dbReference type="Proteomes" id="UP000227088">
    <property type="component" value="Unassembled WGS sequence"/>
</dbReference>
<evidence type="ECO:0000256" key="13">
    <source>
        <dbReference type="PIRSR" id="PIRSR604385-2"/>
    </source>
</evidence>
<keyword evidence="7 13" id="KW-0460">Magnesium</keyword>
<evidence type="ECO:0000256" key="9">
    <source>
        <dbReference type="ARBA" id="ARBA00030162"/>
    </source>
</evidence>
<dbReference type="GO" id="GO:0046872">
    <property type="term" value="F:metal ion binding"/>
    <property type="evidence" value="ECO:0007669"/>
    <property type="project" value="UniProtKB-KW"/>
</dbReference>
<dbReference type="GO" id="GO:0005829">
    <property type="term" value="C:cytosol"/>
    <property type="evidence" value="ECO:0007669"/>
    <property type="project" value="TreeGrafter"/>
</dbReference>
<evidence type="ECO:0000256" key="1">
    <source>
        <dbReference type="ARBA" id="ARBA00001946"/>
    </source>
</evidence>
<dbReference type="AlphaFoldDB" id="A0A1Y5HNV5"/>
<dbReference type="CDD" id="cd24155">
    <property type="entry name" value="NUDIX_ADPRase"/>
    <property type="match status" value="1"/>
</dbReference>
<evidence type="ECO:0000259" key="14">
    <source>
        <dbReference type="PROSITE" id="PS51462"/>
    </source>
</evidence>
<dbReference type="SUPFAM" id="SSF55811">
    <property type="entry name" value="Nudix"/>
    <property type="match status" value="1"/>
</dbReference>
<reference evidence="16" key="1">
    <citation type="journal article" date="2017" name="Proc. Natl. Acad. Sci. U.S.A.">
        <title>Simulation of Deepwater Horizon oil plume reveals substrate specialization within a complex community of hydrocarbon degraders.</title>
        <authorList>
            <person name="Hu P."/>
            <person name="Dubinsky E.A."/>
            <person name="Probst A.J."/>
            <person name="Wang J."/>
            <person name="Sieber C.M.K."/>
            <person name="Tom L.M."/>
            <person name="Gardinali P."/>
            <person name="Banfield J.F."/>
            <person name="Atlas R.M."/>
            <person name="Andersen G.L."/>
        </authorList>
    </citation>
    <scope>NUCLEOTIDE SEQUENCE [LARGE SCALE GENOMIC DNA]</scope>
</reference>
<evidence type="ECO:0000256" key="5">
    <source>
        <dbReference type="ARBA" id="ARBA00022723"/>
    </source>
</evidence>
<keyword evidence="6" id="KW-0378">Hydrolase</keyword>
<dbReference type="InterPro" id="IPR020084">
    <property type="entry name" value="NUDIX_hydrolase_CS"/>
</dbReference>
<evidence type="ECO:0000313" key="16">
    <source>
        <dbReference type="Proteomes" id="UP000227088"/>
    </source>
</evidence>
<dbReference type="InterPro" id="IPR004385">
    <property type="entry name" value="NDP_pyrophosphatase"/>
</dbReference>
<evidence type="ECO:0000256" key="2">
    <source>
        <dbReference type="ARBA" id="ARBA00007482"/>
    </source>
</evidence>
<dbReference type="PANTHER" id="PTHR11839:SF5">
    <property type="entry name" value="ADP-RIBOSE PYROPHOSPHATASE"/>
    <property type="match status" value="1"/>
</dbReference>
<organism evidence="15 16">
    <name type="scientific">Oleispira antarctica</name>
    <dbReference type="NCBI Taxonomy" id="188908"/>
    <lineage>
        <taxon>Bacteria</taxon>
        <taxon>Pseudomonadati</taxon>
        <taxon>Pseudomonadota</taxon>
        <taxon>Gammaproteobacteria</taxon>
        <taxon>Oceanospirillales</taxon>
        <taxon>Oceanospirillaceae</taxon>
        <taxon>Oleispira</taxon>
    </lineage>
</organism>
<proteinExistence type="inferred from homology"/>
<evidence type="ECO:0000256" key="8">
    <source>
        <dbReference type="ARBA" id="ARBA00025164"/>
    </source>
</evidence>
<dbReference type="InterPro" id="IPR015797">
    <property type="entry name" value="NUDIX_hydrolase-like_dom_sf"/>
</dbReference>
<dbReference type="EMBL" id="MABE01000588">
    <property type="protein sequence ID" value="OUS38986.1"/>
    <property type="molecule type" value="Genomic_DNA"/>
</dbReference>
<evidence type="ECO:0000256" key="4">
    <source>
        <dbReference type="ARBA" id="ARBA00013297"/>
    </source>
</evidence>
<comment type="catalytic activity">
    <reaction evidence="12">
        <text>ADP-D-ribose + H2O = D-ribose 5-phosphate + AMP + 2 H(+)</text>
        <dbReference type="Rhea" id="RHEA:10412"/>
        <dbReference type="ChEBI" id="CHEBI:15377"/>
        <dbReference type="ChEBI" id="CHEBI:15378"/>
        <dbReference type="ChEBI" id="CHEBI:57967"/>
        <dbReference type="ChEBI" id="CHEBI:78346"/>
        <dbReference type="ChEBI" id="CHEBI:456215"/>
        <dbReference type="EC" id="3.6.1.13"/>
    </reaction>
</comment>
<feature type="binding site" evidence="13">
    <location>
        <position position="165"/>
    </location>
    <ligand>
        <name>Mg(2+)</name>
        <dbReference type="ChEBI" id="CHEBI:18420"/>
        <label>1</label>
    </ligand>
</feature>
<dbReference type="PROSITE" id="PS00893">
    <property type="entry name" value="NUDIX_BOX"/>
    <property type="match status" value="1"/>
</dbReference>
<evidence type="ECO:0000313" key="15">
    <source>
        <dbReference type="EMBL" id="OUS38986.1"/>
    </source>
</evidence>
<evidence type="ECO:0000256" key="10">
    <source>
        <dbReference type="ARBA" id="ARBA00030308"/>
    </source>
</evidence>
<dbReference type="GO" id="GO:0047631">
    <property type="term" value="F:ADP-ribose diphosphatase activity"/>
    <property type="evidence" value="ECO:0007669"/>
    <property type="project" value="UniProtKB-EC"/>
</dbReference>
<dbReference type="EC" id="3.6.1.13" evidence="3"/>
<feature type="binding site" evidence="13">
    <location>
        <position position="97"/>
    </location>
    <ligand>
        <name>Mg(2+)</name>
        <dbReference type="ChEBI" id="CHEBI:18420"/>
        <label>1</label>
    </ligand>
</feature>
<dbReference type="PANTHER" id="PTHR11839">
    <property type="entry name" value="UDP/ADP-SUGAR PYROPHOSPHATASE"/>
    <property type="match status" value="1"/>
</dbReference>
<sequence>MAKSELDVKFNNQDHQSVLSKRLHDGFFKVDHYQIEHALFAGGRTAKFSRELFERGEASAVLLYDPVKDLVVLTEQYRIGAALDDRQASPWLLEVVAGMMEAGESAEDVARRESEEEAGCSPDELIPISSYWSSPGGTSEKVHLYCALIDSTGLGGIHGLEHEQEDILVRVVPFAVAYNGIESGEINNAATIIALQWLKLRHNELR</sequence>
<dbReference type="GO" id="GO:0019693">
    <property type="term" value="P:ribose phosphate metabolic process"/>
    <property type="evidence" value="ECO:0007669"/>
    <property type="project" value="TreeGrafter"/>
</dbReference>
<gene>
    <name evidence="15" type="primary">nudF</name>
    <name evidence="15" type="ORF">A9R00_10085</name>
</gene>
<protein>
    <recommendedName>
        <fullName evidence="4">ADP-ribose pyrophosphatase</fullName>
        <ecNumber evidence="3">3.6.1.13</ecNumber>
    </recommendedName>
    <alternativeName>
        <fullName evidence="9">ADP-ribose diphosphatase</fullName>
    </alternativeName>
    <alternativeName>
        <fullName evidence="11">ADP-ribose phosphohydrolase</fullName>
    </alternativeName>
    <alternativeName>
        <fullName evidence="10">Adenosine diphosphoribose pyrophosphatase</fullName>
    </alternativeName>
</protein>
<evidence type="ECO:0000256" key="11">
    <source>
        <dbReference type="ARBA" id="ARBA00033056"/>
    </source>
</evidence>
<dbReference type="Gene3D" id="3.90.79.10">
    <property type="entry name" value="Nucleoside Triphosphate Pyrophosphohydrolase"/>
    <property type="match status" value="1"/>
</dbReference>
<name>A0A1Y5HNV5_OLEAN</name>
<evidence type="ECO:0000256" key="12">
    <source>
        <dbReference type="ARBA" id="ARBA00049546"/>
    </source>
</evidence>
<evidence type="ECO:0000256" key="3">
    <source>
        <dbReference type="ARBA" id="ARBA00012453"/>
    </source>
</evidence>
<accession>A0A1Y5HNV5</accession>
<evidence type="ECO:0000256" key="7">
    <source>
        <dbReference type="ARBA" id="ARBA00022842"/>
    </source>
</evidence>
<comment type="caution">
    <text evidence="15">The sequence shown here is derived from an EMBL/GenBank/DDBJ whole genome shotgun (WGS) entry which is preliminary data.</text>
</comment>
<comment type="function">
    <text evidence="8">Acts on ADP-mannose and ADP-glucose as well as ADP-ribose. Prevents glycogen biosynthesis. The reaction catalyzed by this enzyme is a limiting step of the gluconeogenic process.</text>
</comment>
<keyword evidence="5 13" id="KW-0479">Metal-binding</keyword>
<comment type="cofactor">
    <cofactor evidence="1 13">
        <name>Mg(2+)</name>
        <dbReference type="ChEBI" id="CHEBI:18420"/>
    </cofactor>
</comment>
<dbReference type="NCBIfam" id="TIGR00052">
    <property type="entry name" value="nudix-type nucleoside diphosphatase, YffH/AdpP family"/>
    <property type="match status" value="1"/>
</dbReference>
<evidence type="ECO:0000256" key="6">
    <source>
        <dbReference type="ARBA" id="ARBA00022801"/>
    </source>
</evidence>
<dbReference type="InterPro" id="IPR000086">
    <property type="entry name" value="NUDIX_hydrolase_dom"/>
</dbReference>
<dbReference type="PROSITE" id="PS51462">
    <property type="entry name" value="NUDIX"/>
    <property type="match status" value="1"/>
</dbReference>
<dbReference type="Pfam" id="PF00293">
    <property type="entry name" value="NUDIX"/>
    <property type="match status" value="1"/>
</dbReference>
<feature type="domain" description="Nudix hydrolase" evidence="14">
    <location>
        <begin position="54"/>
        <end position="199"/>
    </location>
</feature>
<feature type="binding site" evidence="13">
    <location>
        <position position="117"/>
    </location>
    <ligand>
        <name>Mg(2+)</name>
        <dbReference type="ChEBI" id="CHEBI:18420"/>
        <label>1</label>
    </ligand>
</feature>
<dbReference type="GO" id="GO:0006753">
    <property type="term" value="P:nucleoside phosphate metabolic process"/>
    <property type="evidence" value="ECO:0007669"/>
    <property type="project" value="TreeGrafter"/>
</dbReference>
<dbReference type="GO" id="GO:0019144">
    <property type="term" value="F:ADP-sugar diphosphatase activity"/>
    <property type="evidence" value="ECO:0007669"/>
    <property type="project" value="TreeGrafter"/>
</dbReference>
<comment type="similarity">
    <text evidence="2">Belongs to the Nudix hydrolase family. NudF subfamily.</text>
</comment>
<feature type="binding site" evidence="13">
    <location>
        <position position="113"/>
    </location>
    <ligand>
        <name>Mg(2+)</name>
        <dbReference type="ChEBI" id="CHEBI:18420"/>
        <label>1</label>
    </ligand>
</feature>